<comment type="caution">
    <text evidence="1">The sequence shown here is derived from an EMBL/GenBank/DDBJ whole genome shotgun (WGS) entry which is preliminary data.</text>
</comment>
<dbReference type="AlphaFoldDB" id="A0A644ZJ77"/>
<dbReference type="EMBL" id="VSSQ01008982">
    <property type="protein sequence ID" value="MPM40388.1"/>
    <property type="molecule type" value="Genomic_DNA"/>
</dbReference>
<dbReference type="InterPro" id="IPR046082">
    <property type="entry name" value="DUF6100"/>
</dbReference>
<gene>
    <name evidence="1" type="ORF">SDC9_87028</name>
</gene>
<protein>
    <submittedName>
        <fullName evidence="1">Uncharacterized protein</fullName>
    </submittedName>
</protein>
<organism evidence="1">
    <name type="scientific">bioreactor metagenome</name>
    <dbReference type="NCBI Taxonomy" id="1076179"/>
    <lineage>
        <taxon>unclassified sequences</taxon>
        <taxon>metagenomes</taxon>
        <taxon>ecological metagenomes</taxon>
    </lineage>
</organism>
<sequence>MPQSDFLRGIEKAGDRLRLAQAALERAQRLAEQKDMAGAFGTTFAFAADIEKLALLARALPAYTGHPKAAELTDSLLEDLIPVELGFTEEGWFCLRIPALLPKKGSGSPSYLRDFLYPAMRRFFAGKLPVAYQDCVLIFRHIYDRRRPERAYRDHDNIEVNLVADIVALYLLADDAPLRCAHYYCSAAGEKDRTEVYVVPIDQLPAWLIAAKGDALEGVTLLENHP</sequence>
<accession>A0A644ZJ77</accession>
<dbReference type="Pfam" id="PF19595">
    <property type="entry name" value="DUF6100"/>
    <property type="match status" value="1"/>
</dbReference>
<reference evidence="1" key="1">
    <citation type="submission" date="2019-08" db="EMBL/GenBank/DDBJ databases">
        <authorList>
            <person name="Kucharzyk K."/>
            <person name="Murdoch R.W."/>
            <person name="Higgins S."/>
            <person name="Loffler F."/>
        </authorList>
    </citation>
    <scope>NUCLEOTIDE SEQUENCE</scope>
</reference>
<proteinExistence type="predicted"/>
<name>A0A644ZJ77_9ZZZZ</name>
<evidence type="ECO:0000313" key="1">
    <source>
        <dbReference type="EMBL" id="MPM40388.1"/>
    </source>
</evidence>